<organism evidence="1 2">
    <name type="scientific">Plakobranchus ocellatus</name>
    <dbReference type="NCBI Taxonomy" id="259542"/>
    <lineage>
        <taxon>Eukaryota</taxon>
        <taxon>Metazoa</taxon>
        <taxon>Spiralia</taxon>
        <taxon>Lophotrochozoa</taxon>
        <taxon>Mollusca</taxon>
        <taxon>Gastropoda</taxon>
        <taxon>Heterobranchia</taxon>
        <taxon>Euthyneura</taxon>
        <taxon>Panpulmonata</taxon>
        <taxon>Sacoglossa</taxon>
        <taxon>Placobranchoidea</taxon>
        <taxon>Plakobranchidae</taxon>
        <taxon>Plakobranchus</taxon>
    </lineage>
</organism>
<dbReference type="AlphaFoldDB" id="A0AAV4CCN9"/>
<sequence length="116" mass="13109">MCLKSRCLCLATAHKQFGDLAFLEQGRNCCLLNLLAARTFIEKAMQTNLGAGPRQSSFSVYKSGLSQLVTRNKISSDLGFAQSSALLIRHTDRVWQLWPGKTRLTTFRSRPPRHRK</sequence>
<reference evidence="1 2" key="1">
    <citation type="journal article" date="2021" name="Elife">
        <title>Chloroplast acquisition without the gene transfer in kleptoplastic sea slugs, Plakobranchus ocellatus.</title>
        <authorList>
            <person name="Maeda T."/>
            <person name="Takahashi S."/>
            <person name="Yoshida T."/>
            <person name="Shimamura S."/>
            <person name="Takaki Y."/>
            <person name="Nagai Y."/>
            <person name="Toyoda A."/>
            <person name="Suzuki Y."/>
            <person name="Arimoto A."/>
            <person name="Ishii H."/>
            <person name="Satoh N."/>
            <person name="Nishiyama T."/>
            <person name="Hasebe M."/>
            <person name="Maruyama T."/>
            <person name="Minagawa J."/>
            <person name="Obokata J."/>
            <person name="Shigenobu S."/>
        </authorList>
    </citation>
    <scope>NUCLEOTIDE SEQUENCE [LARGE SCALE GENOMIC DNA]</scope>
</reference>
<comment type="caution">
    <text evidence="1">The sequence shown here is derived from an EMBL/GenBank/DDBJ whole genome shotgun (WGS) entry which is preliminary data.</text>
</comment>
<accession>A0AAV4CCN9</accession>
<gene>
    <name evidence="1" type="ORF">PoB_005685400</name>
</gene>
<protein>
    <submittedName>
        <fullName evidence="1">Uncharacterized protein</fullName>
    </submittedName>
</protein>
<name>A0AAV4CCN9_9GAST</name>
<evidence type="ECO:0000313" key="2">
    <source>
        <dbReference type="Proteomes" id="UP000735302"/>
    </source>
</evidence>
<evidence type="ECO:0000313" key="1">
    <source>
        <dbReference type="EMBL" id="GFO30349.1"/>
    </source>
</evidence>
<proteinExistence type="predicted"/>
<keyword evidence="2" id="KW-1185">Reference proteome</keyword>
<dbReference type="Proteomes" id="UP000735302">
    <property type="component" value="Unassembled WGS sequence"/>
</dbReference>
<dbReference type="EMBL" id="BLXT01006233">
    <property type="protein sequence ID" value="GFO30349.1"/>
    <property type="molecule type" value="Genomic_DNA"/>
</dbReference>